<dbReference type="Pfam" id="PF00535">
    <property type="entry name" value="Glycos_transf_2"/>
    <property type="match status" value="1"/>
</dbReference>
<sequence>MHHFSICAVFKNESHILEEWLLHYIYRGIDHFYIVNDNSTDDFISIINRYSKYITLFNNDIETREVGRQIMVYNKYFYPILNQSKWFAILDLDEFLYSPNNIDLKHFIEKYDDFSQIRINWLHFGSNDHYYQPNSVVEGFLKRAIIDDTKPYFSYKSVFKGNSLTSFNIHSHSIKGNEIYLKYDEINIPDLIINHYSIQSQDFFLRIKSTRGDINNWFDHVKLQRNLDFFKGYDINDIYDDRLYQQNSKMISLVKYNKLHKTDDAVSIVLTSCNRPDLLKTTLESFVKYNTYPIKETIIIDDSGIQGCNDEVLKPFIEILNIKSIYNKTNIGQIQSIDKAYSYVTTKYIFHCEEDWEFLQPGFIEKSLKVFNENINEKIYTVWLRPHTCTSGHPIIYDYQNKGYYKMQPDFSYMDKGEKYTWCGFTFNPGLRRTVDCLLFHPYFKKCDKSIKNGKEYVGEYILNKKYSDAGYYAVILDDPKGHVNHIGWGQHIIREWD</sequence>
<dbReference type="SUPFAM" id="SSF53448">
    <property type="entry name" value="Nucleotide-diphospho-sugar transferases"/>
    <property type="match status" value="2"/>
</dbReference>
<keyword evidence="3" id="KW-1133">Transmembrane helix</keyword>
<dbReference type="PANTHER" id="PTHR21461:SF69">
    <property type="entry name" value="GLYCOSYLTRANSFERASE FAMILY 92 PROTEIN"/>
    <property type="match status" value="1"/>
</dbReference>
<evidence type="ECO:0000256" key="2">
    <source>
        <dbReference type="ARBA" id="ARBA00022692"/>
    </source>
</evidence>
<dbReference type="GO" id="GO:0016020">
    <property type="term" value="C:membrane"/>
    <property type="evidence" value="ECO:0007669"/>
    <property type="project" value="UniProtKB-SubCell"/>
</dbReference>
<proteinExistence type="predicted"/>
<evidence type="ECO:0000256" key="1">
    <source>
        <dbReference type="ARBA" id="ARBA00004167"/>
    </source>
</evidence>
<protein>
    <recommendedName>
        <fullName evidence="4">Glycosyltransferase 2-like domain-containing protein</fullName>
    </recommendedName>
</protein>
<keyword evidence="2" id="KW-0812">Transmembrane</keyword>
<feature type="domain" description="Glycosyltransferase 2-like" evidence="4">
    <location>
        <begin position="267"/>
        <end position="374"/>
    </location>
</feature>
<dbReference type="PANTHER" id="PTHR21461">
    <property type="entry name" value="GLYCOSYLTRANSFERASE FAMILY 92 PROTEIN"/>
    <property type="match status" value="1"/>
</dbReference>
<dbReference type="GO" id="GO:0016757">
    <property type="term" value="F:glycosyltransferase activity"/>
    <property type="evidence" value="ECO:0007669"/>
    <property type="project" value="TreeGrafter"/>
</dbReference>
<dbReference type="GO" id="GO:0005737">
    <property type="term" value="C:cytoplasm"/>
    <property type="evidence" value="ECO:0007669"/>
    <property type="project" value="TreeGrafter"/>
</dbReference>
<dbReference type="AlphaFoldDB" id="A0A6C0HZ50"/>
<dbReference type="InterPro" id="IPR029044">
    <property type="entry name" value="Nucleotide-diphossugar_trans"/>
</dbReference>
<evidence type="ECO:0000313" key="5">
    <source>
        <dbReference type="EMBL" id="QHT86031.1"/>
    </source>
</evidence>
<name>A0A6C0HZ50_9ZZZZ</name>
<evidence type="ECO:0000256" key="3">
    <source>
        <dbReference type="ARBA" id="ARBA00022989"/>
    </source>
</evidence>
<dbReference type="InterPro" id="IPR001173">
    <property type="entry name" value="Glyco_trans_2-like"/>
</dbReference>
<comment type="subcellular location">
    <subcellularLocation>
        <location evidence="1">Membrane</location>
        <topology evidence="1">Single-pass membrane protein</topology>
    </subcellularLocation>
</comment>
<dbReference type="EMBL" id="MN740057">
    <property type="protein sequence ID" value="QHT86031.1"/>
    <property type="molecule type" value="Genomic_DNA"/>
</dbReference>
<organism evidence="5">
    <name type="scientific">viral metagenome</name>
    <dbReference type="NCBI Taxonomy" id="1070528"/>
    <lineage>
        <taxon>unclassified sequences</taxon>
        <taxon>metagenomes</taxon>
        <taxon>organismal metagenomes</taxon>
    </lineage>
</organism>
<dbReference type="CDD" id="cd00761">
    <property type="entry name" value="Glyco_tranf_GTA_type"/>
    <property type="match status" value="1"/>
</dbReference>
<dbReference type="Pfam" id="PF13704">
    <property type="entry name" value="Glyco_tranf_2_4"/>
    <property type="match status" value="1"/>
</dbReference>
<accession>A0A6C0HZ50</accession>
<reference evidence="5" key="1">
    <citation type="journal article" date="2020" name="Nature">
        <title>Giant virus diversity and host interactions through global metagenomics.</title>
        <authorList>
            <person name="Schulz F."/>
            <person name="Roux S."/>
            <person name="Paez-Espino D."/>
            <person name="Jungbluth S."/>
            <person name="Walsh D.A."/>
            <person name="Denef V.J."/>
            <person name="McMahon K.D."/>
            <person name="Konstantinidis K.T."/>
            <person name="Eloe-Fadrosh E.A."/>
            <person name="Kyrpides N.C."/>
            <person name="Woyke T."/>
        </authorList>
    </citation>
    <scope>NUCLEOTIDE SEQUENCE</scope>
    <source>
        <strain evidence="5">GVMAG-M-3300023184-184</strain>
    </source>
</reference>
<evidence type="ECO:0000259" key="4">
    <source>
        <dbReference type="Pfam" id="PF00535"/>
    </source>
</evidence>
<dbReference type="Gene3D" id="3.90.550.10">
    <property type="entry name" value="Spore Coat Polysaccharide Biosynthesis Protein SpsA, Chain A"/>
    <property type="match status" value="1"/>
</dbReference>
<keyword evidence="3" id="KW-0472">Membrane</keyword>